<dbReference type="PANTHER" id="PTHR11743">
    <property type="entry name" value="VOLTAGE-DEPENDENT ANION-SELECTIVE CHANNEL"/>
    <property type="match status" value="1"/>
</dbReference>
<comment type="caution">
    <text evidence="1">The sequence shown here is derived from an EMBL/GenBank/DDBJ whole genome shotgun (WGS) entry which is preliminary data.</text>
</comment>
<gene>
    <name evidence="1" type="ORF">JYU34_001548</name>
</gene>
<name>A0ABQ7R471_PLUXY</name>
<dbReference type="GO" id="GO:0008308">
    <property type="term" value="F:voltage-gated monoatomic anion channel activity"/>
    <property type="evidence" value="ECO:0007669"/>
    <property type="project" value="InterPro"/>
</dbReference>
<dbReference type="InterPro" id="IPR027246">
    <property type="entry name" value="Porin_Euk/Tom40"/>
</dbReference>
<proteinExistence type="predicted"/>
<keyword evidence="2" id="KW-1185">Reference proteome</keyword>
<dbReference type="KEGG" id="pxy:105390784"/>
<accession>A0ABQ7R471</accession>
<dbReference type="InterPro" id="IPR023614">
    <property type="entry name" value="Porin_dom_sf"/>
</dbReference>
<dbReference type="Gene3D" id="2.40.160.10">
    <property type="entry name" value="Porin"/>
    <property type="match status" value="1"/>
</dbReference>
<organism evidence="1 2">
    <name type="scientific">Plutella xylostella</name>
    <name type="common">Diamondback moth</name>
    <name type="synonym">Plutella maculipennis</name>
    <dbReference type="NCBI Taxonomy" id="51655"/>
    <lineage>
        <taxon>Eukaryota</taxon>
        <taxon>Metazoa</taxon>
        <taxon>Ecdysozoa</taxon>
        <taxon>Arthropoda</taxon>
        <taxon>Hexapoda</taxon>
        <taxon>Insecta</taxon>
        <taxon>Pterygota</taxon>
        <taxon>Neoptera</taxon>
        <taxon>Endopterygota</taxon>
        <taxon>Lepidoptera</taxon>
        <taxon>Glossata</taxon>
        <taxon>Ditrysia</taxon>
        <taxon>Yponomeutoidea</taxon>
        <taxon>Plutellidae</taxon>
        <taxon>Plutella</taxon>
    </lineage>
</organism>
<dbReference type="CDD" id="cd07306">
    <property type="entry name" value="Porin3_VDAC"/>
    <property type="match status" value="1"/>
</dbReference>
<reference evidence="1 2" key="1">
    <citation type="submission" date="2021-06" db="EMBL/GenBank/DDBJ databases">
        <title>A haploid diamondback moth (Plutella xylostella L.) genome assembly resolves 31 chromosomes and identifies a diamide resistance mutation.</title>
        <authorList>
            <person name="Ward C.M."/>
            <person name="Perry K.D."/>
            <person name="Baker G."/>
            <person name="Powis K."/>
            <person name="Heckel D.G."/>
            <person name="Baxter S.W."/>
        </authorList>
    </citation>
    <scope>NUCLEOTIDE SEQUENCE [LARGE SCALE GENOMIC DNA]</scope>
    <source>
        <strain evidence="1 2">LV</strain>
        <tissue evidence="1">Single pupa</tissue>
    </source>
</reference>
<dbReference type="PANTHER" id="PTHR11743:SF70">
    <property type="entry name" value="GH26960P-RELATED"/>
    <property type="match status" value="1"/>
</dbReference>
<dbReference type="GO" id="GO:0046930">
    <property type="term" value="C:pore complex"/>
    <property type="evidence" value="ECO:0007669"/>
    <property type="project" value="UniProtKB-KW"/>
</dbReference>
<dbReference type="InterPro" id="IPR001925">
    <property type="entry name" value="Porin_Euk"/>
</dbReference>
<dbReference type="PRINTS" id="PR00185">
    <property type="entry name" value="EUKARYTPORIN"/>
</dbReference>
<protein>
    <submittedName>
        <fullName evidence="1">Uncharacterized protein</fullName>
    </submittedName>
</protein>
<evidence type="ECO:0000313" key="1">
    <source>
        <dbReference type="EMBL" id="KAG7312096.1"/>
    </source>
</evidence>
<sequence length="282" mass="30281">MAPPFYADLGKKANDVFSKGYHFGLIKLDLKTKSENGVEFSSGIVNNQESGKVFGSLQSKYAVKDYGLTFTEKWNTDNTLATDITLADKIAVGLKVTLEGTFAPQTGSKTGKLKSSYVTDLAAFNVNADLDLNGPIVDAAAVLHHQGWLAGVFTQFDTQKTKFSKNNFALGYQSKDFALHTNVDNGKDFGGSIYQKVSDKLECGVSMKWSAGSSDTLFGVGSKFLLDSDASLHAKINNKSLIGLGYQQKLRQGVTLTLSAAIDGQNFNAGGHKIGLALELEP</sequence>
<dbReference type="GO" id="GO:0005741">
    <property type="term" value="C:mitochondrial outer membrane"/>
    <property type="evidence" value="ECO:0007669"/>
    <property type="project" value="UniProtKB-SubCell"/>
</dbReference>
<evidence type="ECO:0000313" key="2">
    <source>
        <dbReference type="Proteomes" id="UP000823941"/>
    </source>
</evidence>
<dbReference type="Pfam" id="PF01459">
    <property type="entry name" value="Porin_3"/>
    <property type="match status" value="1"/>
</dbReference>
<dbReference type="GO" id="GO:0015288">
    <property type="term" value="F:porin activity"/>
    <property type="evidence" value="ECO:0007669"/>
    <property type="project" value="UniProtKB-KW"/>
</dbReference>
<dbReference type="EMBL" id="JAHIBW010000003">
    <property type="protein sequence ID" value="KAG7312096.1"/>
    <property type="molecule type" value="Genomic_DNA"/>
</dbReference>
<dbReference type="Proteomes" id="UP000823941">
    <property type="component" value="Chromosome 3"/>
</dbReference>